<accession>A0A934U562</accession>
<keyword evidence="1" id="KW-0378">Hydrolase</keyword>
<comment type="pathway">
    <text evidence="1">Amino-acid biosynthesis; ergothioneine biosynthesis.</text>
</comment>
<dbReference type="InterPro" id="IPR052373">
    <property type="entry name" value="Gamma-glu_amide_hydrolase"/>
</dbReference>
<dbReference type="HAMAP" id="MF_02036">
    <property type="entry name" value="EgtC"/>
    <property type="match status" value="1"/>
</dbReference>
<sequence>MCRHLGYLGPAVPVSEPITRGPHSLRVQSWAPREMRGGGTINADGFGVAWWPAQAPGDTDALDAQDVEPTRYRNAAPIWTDPAVDDVLSQIEATAVLGAVRSATVGMPVERTACAPFTSGRLAFSHNGVVPDWRAVCAAVSKEVGGVDPFELEASTDSAALWLLVRALLERGADPSEALTEVVRRVVAERSEARVNLLLGDGEQLWATTCYHSLSVLVDDTSAVVSSEPYDDDPRWQPIDDRSVVTVRPGHVAIESL</sequence>
<dbReference type="NCBIfam" id="TIGR03442">
    <property type="entry name" value="ergothioneine biosynthesis protein EgtC"/>
    <property type="match status" value="1"/>
</dbReference>
<dbReference type="Pfam" id="PF13522">
    <property type="entry name" value="GATase_6"/>
    <property type="match status" value="1"/>
</dbReference>
<keyword evidence="4" id="KW-1185">Reference proteome</keyword>
<keyword evidence="1" id="KW-0315">Glutamine amidotransferase</keyword>
<dbReference type="PANTHER" id="PTHR43187">
    <property type="entry name" value="GLUTAMINE AMIDOTRANSFERASE DUG3-RELATED"/>
    <property type="match status" value="1"/>
</dbReference>
<gene>
    <name evidence="1 3" type="primary">egtC</name>
    <name evidence="3" type="ORF">JGU71_16480</name>
</gene>
<dbReference type="Proteomes" id="UP000655868">
    <property type="component" value="Unassembled WGS sequence"/>
</dbReference>
<reference evidence="3" key="1">
    <citation type="submission" date="2020-12" db="EMBL/GenBank/DDBJ databases">
        <title>Antrihabitans popcorni sp. nov. and Antrihabitans auranticaus sp. nov., isolated from a larva cave.</title>
        <authorList>
            <person name="Lee S.D."/>
            <person name="Kim I.S."/>
        </authorList>
    </citation>
    <scope>NUCLEOTIDE SEQUENCE</scope>
    <source>
        <strain evidence="3">YC3-6</strain>
    </source>
</reference>
<dbReference type="AlphaFoldDB" id="A0A934U562"/>
<evidence type="ECO:0000259" key="2">
    <source>
        <dbReference type="PROSITE" id="PS51278"/>
    </source>
</evidence>
<dbReference type="InterPro" id="IPR017932">
    <property type="entry name" value="GATase_2_dom"/>
</dbReference>
<dbReference type="CDD" id="cd01908">
    <property type="entry name" value="YafJ"/>
    <property type="match status" value="1"/>
</dbReference>
<dbReference type="PROSITE" id="PS51278">
    <property type="entry name" value="GATASE_TYPE_2"/>
    <property type="match status" value="1"/>
</dbReference>
<name>A0A934U562_9NOCA</name>
<comment type="catalytic activity">
    <reaction evidence="1">
        <text>gamma-L-glutamyl-hercynylcysteine S-oxide + H2O = S-(hercyn-2-yl)-L-cysteine S-oxide + L-glutamate</text>
        <dbReference type="Rhea" id="RHEA:42684"/>
        <dbReference type="ChEBI" id="CHEBI:15377"/>
        <dbReference type="ChEBI" id="CHEBI:29985"/>
        <dbReference type="ChEBI" id="CHEBI:82703"/>
        <dbReference type="ChEBI" id="CHEBI:82706"/>
        <dbReference type="EC" id="3.5.1.118"/>
    </reaction>
</comment>
<evidence type="ECO:0000256" key="1">
    <source>
        <dbReference type="HAMAP-Rule" id="MF_02036"/>
    </source>
</evidence>
<dbReference type="Gene3D" id="3.60.20.10">
    <property type="entry name" value="Glutamine Phosphoribosylpyrophosphate, subunit 1, domain 1"/>
    <property type="match status" value="1"/>
</dbReference>
<dbReference type="InterPro" id="IPR017808">
    <property type="entry name" value="EgtC"/>
</dbReference>
<dbReference type="GO" id="GO:0052699">
    <property type="term" value="P:ergothioneine biosynthetic process"/>
    <property type="evidence" value="ECO:0007669"/>
    <property type="project" value="UniProtKB-UniRule"/>
</dbReference>
<dbReference type="SUPFAM" id="SSF56235">
    <property type="entry name" value="N-terminal nucleophile aminohydrolases (Ntn hydrolases)"/>
    <property type="match status" value="1"/>
</dbReference>
<dbReference type="EC" id="3.5.1.118" evidence="1"/>
<comment type="caution">
    <text evidence="3">The sequence shown here is derived from an EMBL/GenBank/DDBJ whole genome shotgun (WGS) entry which is preliminary data.</text>
</comment>
<evidence type="ECO:0000313" key="3">
    <source>
        <dbReference type="EMBL" id="MBJ8340488.1"/>
    </source>
</evidence>
<dbReference type="InterPro" id="IPR029055">
    <property type="entry name" value="Ntn_hydrolases_N"/>
</dbReference>
<dbReference type="EMBL" id="JAEMNV010000005">
    <property type="protein sequence ID" value="MBJ8340488.1"/>
    <property type="molecule type" value="Genomic_DNA"/>
</dbReference>
<proteinExistence type="inferred from homology"/>
<dbReference type="GO" id="GO:0016811">
    <property type="term" value="F:hydrolase activity, acting on carbon-nitrogen (but not peptide) bonds, in linear amides"/>
    <property type="evidence" value="ECO:0007669"/>
    <property type="project" value="UniProtKB-UniRule"/>
</dbReference>
<dbReference type="RefSeq" id="WP_199705378.1">
    <property type="nucleotide sequence ID" value="NZ_JAEMNV010000005.1"/>
</dbReference>
<comment type="function">
    <text evidence="1">Catalyzes the hydrolysis of the gamma-glutamyl amide bond of hercynyl-gamma-L-glutamyl-L-cysteine sulfoxide to produce hercynylcysteine sulfoxide, a step in the biosynthesis pathway of ergothioneine.</text>
</comment>
<feature type="domain" description="Glutamine amidotransferase type-2" evidence="2">
    <location>
        <begin position="2"/>
        <end position="257"/>
    </location>
</feature>
<protein>
    <recommendedName>
        <fullName evidence="1">Gamma-glutamyl-hercynylcysteine sulfoxide hydrolase</fullName>
        <ecNumber evidence="1">3.5.1.118</ecNumber>
    </recommendedName>
    <alternativeName>
        <fullName evidence="1">Gamma-glutamyl hercynylcysteine S-oxide hydrolase</fullName>
    </alternativeName>
</protein>
<evidence type="ECO:0000313" key="4">
    <source>
        <dbReference type="Proteomes" id="UP000655868"/>
    </source>
</evidence>
<dbReference type="InterPro" id="IPR032889">
    <property type="entry name" value="EgtC_Actinobacteria"/>
</dbReference>
<organism evidence="3 4">
    <name type="scientific">Antrihabitans stalagmiti</name>
    <dbReference type="NCBI Taxonomy" id="2799499"/>
    <lineage>
        <taxon>Bacteria</taxon>
        <taxon>Bacillati</taxon>
        <taxon>Actinomycetota</taxon>
        <taxon>Actinomycetes</taxon>
        <taxon>Mycobacteriales</taxon>
        <taxon>Nocardiaceae</taxon>
        <taxon>Antrihabitans</taxon>
    </lineage>
</organism>
<dbReference type="PANTHER" id="PTHR43187:SF2">
    <property type="entry name" value="GAMMA-GLUTAMYL-HERCYNYLCYSTEINE SULFOXIDE HYDROLASE"/>
    <property type="match status" value="1"/>
</dbReference>